<reference evidence="3 4" key="1">
    <citation type="submission" date="2021-06" db="EMBL/GenBank/DDBJ databases">
        <authorList>
            <person name="Palmer J.M."/>
        </authorList>
    </citation>
    <scope>NUCLEOTIDE SEQUENCE [LARGE SCALE GENOMIC DNA]</scope>
    <source>
        <strain evidence="3 4">AS_MEX2019</strain>
        <tissue evidence="3">Muscle</tissue>
    </source>
</reference>
<protein>
    <recommendedName>
        <fullName evidence="2">Peptidase M12B domain-containing protein</fullName>
    </recommendedName>
</protein>
<sequence length="161" mass="18320">MIGGEHCYYHGRVRGLPGSWVAISTCHGLQGMFSDGNFTYGIETVGNREKDHIVYRMPDIDLFSLPCPGCFMNSTEPEGRTDEGDGVAKDGDNKSEEEKNIFTRGLRRSKRQVRRGQRTVQTETKYIELMIVNDYELFVQLRRSTTQTKIFAKSIVNMADL</sequence>
<keyword evidence="4" id="KW-1185">Reference proteome</keyword>
<feature type="non-terminal residue" evidence="3">
    <location>
        <position position="161"/>
    </location>
</feature>
<evidence type="ECO:0000313" key="4">
    <source>
        <dbReference type="Proteomes" id="UP001469553"/>
    </source>
</evidence>
<feature type="compositionally biased region" description="Basic and acidic residues" evidence="1">
    <location>
        <begin position="77"/>
        <end position="101"/>
    </location>
</feature>
<feature type="domain" description="Peptidase M12B" evidence="2">
    <location>
        <begin position="125"/>
        <end position="160"/>
    </location>
</feature>
<dbReference type="Pfam" id="PF01421">
    <property type="entry name" value="Reprolysin"/>
    <property type="match status" value="1"/>
</dbReference>
<evidence type="ECO:0000256" key="1">
    <source>
        <dbReference type="SAM" id="MobiDB-lite"/>
    </source>
</evidence>
<dbReference type="PANTHER" id="PTHR11905:SF114">
    <property type="entry name" value="DISINTEGRIN AND METALLOPROTEINASE DOMAIN-CONTAINING PROTEIN 11"/>
    <property type="match status" value="1"/>
</dbReference>
<accession>A0ABV1ACF1</accession>
<name>A0ABV1ACF1_9TELE</name>
<comment type="caution">
    <text evidence="3">The sequence shown here is derived from an EMBL/GenBank/DDBJ whole genome shotgun (WGS) entry which is preliminary data.</text>
</comment>
<feature type="region of interest" description="Disordered" evidence="1">
    <location>
        <begin position="74"/>
        <end position="101"/>
    </location>
</feature>
<dbReference type="EMBL" id="JAHRIP010087377">
    <property type="protein sequence ID" value="MEQ2315844.1"/>
    <property type="molecule type" value="Genomic_DNA"/>
</dbReference>
<organism evidence="3 4">
    <name type="scientific">Ameca splendens</name>
    <dbReference type="NCBI Taxonomy" id="208324"/>
    <lineage>
        <taxon>Eukaryota</taxon>
        <taxon>Metazoa</taxon>
        <taxon>Chordata</taxon>
        <taxon>Craniata</taxon>
        <taxon>Vertebrata</taxon>
        <taxon>Euteleostomi</taxon>
        <taxon>Actinopterygii</taxon>
        <taxon>Neopterygii</taxon>
        <taxon>Teleostei</taxon>
        <taxon>Neoteleostei</taxon>
        <taxon>Acanthomorphata</taxon>
        <taxon>Ovalentaria</taxon>
        <taxon>Atherinomorphae</taxon>
        <taxon>Cyprinodontiformes</taxon>
        <taxon>Goodeidae</taxon>
        <taxon>Ameca</taxon>
    </lineage>
</organism>
<proteinExistence type="predicted"/>
<gene>
    <name evidence="3" type="ORF">AMECASPLE_026610</name>
</gene>
<dbReference type="InterPro" id="IPR001590">
    <property type="entry name" value="Peptidase_M12B"/>
</dbReference>
<evidence type="ECO:0000313" key="3">
    <source>
        <dbReference type="EMBL" id="MEQ2315844.1"/>
    </source>
</evidence>
<evidence type="ECO:0000259" key="2">
    <source>
        <dbReference type="Pfam" id="PF01421"/>
    </source>
</evidence>
<dbReference type="Proteomes" id="UP001469553">
    <property type="component" value="Unassembled WGS sequence"/>
</dbReference>
<dbReference type="PANTHER" id="PTHR11905">
    <property type="entry name" value="ADAM A DISINTEGRIN AND METALLOPROTEASE DOMAIN"/>
    <property type="match status" value="1"/>
</dbReference>